<dbReference type="OrthoDB" id="9777685at2"/>
<proteinExistence type="predicted"/>
<accession>A0A1G7KDM5</accession>
<dbReference type="GO" id="GO:0016491">
    <property type="term" value="F:oxidoreductase activity"/>
    <property type="evidence" value="ECO:0007669"/>
    <property type="project" value="UniProtKB-KW"/>
</dbReference>
<dbReference type="PANTHER" id="PTHR42947:SF1">
    <property type="entry name" value="COB--COM HETERODISULFIDE REDUCTASE SUBUNIT B 1"/>
    <property type="match status" value="1"/>
</dbReference>
<organism evidence="3 4">
    <name type="scientific">Desulfovibrio legallii</name>
    <dbReference type="NCBI Taxonomy" id="571438"/>
    <lineage>
        <taxon>Bacteria</taxon>
        <taxon>Pseudomonadati</taxon>
        <taxon>Thermodesulfobacteriota</taxon>
        <taxon>Desulfovibrionia</taxon>
        <taxon>Desulfovibrionales</taxon>
        <taxon>Desulfovibrionaceae</taxon>
        <taxon>Desulfovibrio</taxon>
    </lineage>
</organism>
<name>A0A1G7KDM5_9BACT</name>
<dbReference type="NCBIfam" id="NF042965">
    <property type="entry name" value="MFR_anch_SdhE"/>
    <property type="match status" value="1"/>
</dbReference>
<dbReference type="STRING" id="571438.SAMN05192586_10460"/>
<dbReference type="Pfam" id="PF02754">
    <property type="entry name" value="CCG"/>
    <property type="match status" value="2"/>
</dbReference>
<reference evidence="4" key="1">
    <citation type="submission" date="2016-10" db="EMBL/GenBank/DDBJ databases">
        <authorList>
            <person name="Varghese N."/>
            <person name="Submissions S."/>
        </authorList>
    </citation>
    <scope>NUCLEOTIDE SEQUENCE [LARGE SCALE GENOMIC DNA]</scope>
    <source>
        <strain evidence="4">KHC7</strain>
    </source>
</reference>
<keyword evidence="1" id="KW-0560">Oxidoreductase</keyword>
<dbReference type="InterPro" id="IPR004017">
    <property type="entry name" value="Cys_rich_dom"/>
</dbReference>
<dbReference type="InterPro" id="IPR051278">
    <property type="entry name" value="HdrB/HdrD_reductase"/>
</dbReference>
<evidence type="ECO:0000259" key="2">
    <source>
        <dbReference type="Pfam" id="PF02754"/>
    </source>
</evidence>
<dbReference type="InterPro" id="IPR049951">
    <property type="entry name" value="SdhE"/>
</dbReference>
<evidence type="ECO:0000256" key="1">
    <source>
        <dbReference type="ARBA" id="ARBA00023002"/>
    </source>
</evidence>
<dbReference type="RefSeq" id="WP_092153023.1">
    <property type="nucleotide sequence ID" value="NZ_FNBX01000004.1"/>
</dbReference>
<evidence type="ECO:0000313" key="3">
    <source>
        <dbReference type="EMBL" id="SDF35171.1"/>
    </source>
</evidence>
<feature type="domain" description="Cysteine-rich" evidence="2">
    <location>
        <begin position="6"/>
        <end position="87"/>
    </location>
</feature>
<sequence>MQTEFAFFPGCVLTQAAKESRMALEAVAPALGLTLKEIPGWSCCGASQAQDVDHLATLVANARNLALAEQIGLPVLTSCSTCLLMLRRAKQELDGGQKDRINTFLAKGGMTYKGTSEVTSLLWELARDAEALKAKVTKPLSGLKVAAFYGCHSLRPESALGFESSVNPKSFETIVAALGAHTVPFAKRLDCCGFHAVYPAEKSVMLMTSEIVNSAAAGGASCIVTPCPLCQMQLDIYQDNAQELHNAKARLPVLHLSQLVGLALGLPAKQLGLDYNVIDATRLG</sequence>
<dbReference type="Proteomes" id="UP000199355">
    <property type="component" value="Unassembled WGS sequence"/>
</dbReference>
<evidence type="ECO:0000313" key="4">
    <source>
        <dbReference type="Proteomes" id="UP000199355"/>
    </source>
</evidence>
<dbReference type="AlphaFoldDB" id="A0A1G7KDM5"/>
<keyword evidence="4" id="KW-1185">Reference proteome</keyword>
<protein>
    <submittedName>
        <fullName evidence="3">Succinate dehydrogenase subunit C</fullName>
    </submittedName>
</protein>
<dbReference type="Gene3D" id="1.20.1050.140">
    <property type="match status" value="1"/>
</dbReference>
<feature type="domain" description="Cysteine-rich" evidence="2">
    <location>
        <begin position="145"/>
        <end position="235"/>
    </location>
</feature>
<gene>
    <name evidence="3" type="ORF">SAMN05192586_10460</name>
</gene>
<dbReference type="Gene3D" id="3.40.50.11810">
    <property type="match status" value="1"/>
</dbReference>
<dbReference type="EMBL" id="FNBX01000004">
    <property type="protein sequence ID" value="SDF35171.1"/>
    <property type="molecule type" value="Genomic_DNA"/>
</dbReference>
<dbReference type="PANTHER" id="PTHR42947">
    <property type="entry name" value="COB--COM HETERODISULFIDE REDUCTASE SUBUNIT B 1"/>
    <property type="match status" value="1"/>
</dbReference>